<dbReference type="EMBL" id="SRKZ01000001">
    <property type="protein sequence ID" value="TGD82843.1"/>
    <property type="molecule type" value="Genomic_DNA"/>
</dbReference>
<proteinExistence type="predicted"/>
<protein>
    <submittedName>
        <fullName evidence="1">Uncharacterized protein</fullName>
    </submittedName>
</protein>
<evidence type="ECO:0000313" key="2">
    <source>
        <dbReference type="Proteomes" id="UP000298284"/>
    </source>
</evidence>
<name>A0A4Z0MSP8_9BACT</name>
<dbReference type="Proteomes" id="UP000298284">
    <property type="component" value="Unassembled WGS sequence"/>
</dbReference>
<organism evidence="1 2">
    <name type="scientific">Hymenobacter wooponensis</name>
    <dbReference type="NCBI Taxonomy" id="1525360"/>
    <lineage>
        <taxon>Bacteria</taxon>
        <taxon>Pseudomonadati</taxon>
        <taxon>Bacteroidota</taxon>
        <taxon>Cytophagia</taxon>
        <taxon>Cytophagales</taxon>
        <taxon>Hymenobacteraceae</taxon>
        <taxon>Hymenobacter</taxon>
    </lineage>
</organism>
<dbReference type="AlphaFoldDB" id="A0A4Z0MSP8"/>
<dbReference type="RefSeq" id="WP_135528999.1">
    <property type="nucleotide sequence ID" value="NZ_SRKZ01000001.1"/>
</dbReference>
<sequence length="75" mass="7887">MKPVLITIAEAKRIAAAKALYNAEASYRQACLELEAARVGLVLPAKQRGTAAGEGSRSLAFARAFGEPVNMQPTA</sequence>
<keyword evidence="2" id="KW-1185">Reference proteome</keyword>
<evidence type="ECO:0000313" key="1">
    <source>
        <dbReference type="EMBL" id="TGD82843.1"/>
    </source>
</evidence>
<reference evidence="1 2" key="1">
    <citation type="submission" date="2019-04" db="EMBL/GenBank/DDBJ databases">
        <authorList>
            <person name="Feng G."/>
            <person name="Zhang J."/>
            <person name="Zhu H."/>
        </authorList>
    </citation>
    <scope>NUCLEOTIDE SEQUENCE [LARGE SCALE GENOMIC DNA]</scope>
    <source>
        <strain evidence="1 2">JCM 19491</strain>
    </source>
</reference>
<gene>
    <name evidence="1" type="ORF">EU557_03420</name>
</gene>
<comment type="caution">
    <text evidence="1">The sequence shown here is derived from an EMBL/GenBank/DDBJ whole genome shotgun (WGS) entry which is preliminary data.</text>
</comment>
<accession>A0A4Z0MSP8</accession>